<protein>
    <recommendedName>
        <fullName evidence="3">Swiss Army Knife protein DSP-PTPase phosphatase domain-containing protein</fullName>
    </recommendedName>
</protein>
<dbReference type="AlphaFoldDB" id="Q0RQA1"/>
<feature type="region of interest" description="Disordered" evidence="2">
    <location>
        <begin position="1"/>
        <end position="165"/>
    </location>
</feature>
<dbReference type="HOGENOM" id="CLU_1044909_0_0_11"/>
<feature type="domain" description="Swiss Army Knife protein DSP-PTPase phosphatase" evidence="3">
    <location>
        <begin position="209"/>
        <end position="259"/>
    </location>
</feature>
<dbReference type="EMBL" id="CT573213">
    <property type="protein sequence ID" value="CAJ60275.1"/>
    <property type="molecule type" value="Genomic_DNA"/>
</dbReference>
<feature type="compositionally biased region" description="Low complexity" evidence="2">
    <location>
        <begin position="67"/>
        <end position="88"/>
    </location>
</feature>
<dbReference type="RefSeq" id="WP_011602809.1">
    <property type="nucleotide sequence ID" value="NC_008278.1"/>
</dbReference>
<keyword evidence="1" id="KW-0378">Hydrolase</keyword>
<evidence type="ECO:0000259" key="3">
    <source>
        <dbReference type="Pfam" id="PF22784"/>
    </source>
</evidence>
<gene>
    <name evidence="4" type="ordered locus">FRAAL1620</name>
</gene>
<feature type="compositionally biased region" description="Low complexity" evidence="2">
    <location>
        <begin position="8"/>
        <end position="22"/>
    </location>
</feature>
<keyword evidence="5" id="KW-1185">Reference proteome</keyword>
<evidence type="ECO:0000256" key="2">
    <source>
        <dbReference type="SAM" id="MobiDB-lite"/>
    </source>
</evidence>
<organism evidence="4 5">
    <name type="scientific">Frankia alni (strain DSM 45986 / CECT 9034 / ACN14a)</name>
    <dbReference type="NCBI Taxonomy" id="326424"/>
    <lineage>
        <taxon>Bacteria</taxon>
        <taxon>Bacillati</taxon>
        <taxon>Actinomycetota</taxon>
        <taxon>Actinomycetes</taxon>
        <taxon>Frankiales</taxon>
        <taxon>Frankiaceae</taxon>
        <taxon>Frankia</taxon>
    </lineage>
</organism>
<evidence type="ECO:0000256" key="1">
    <source>
        <dbReference type="ARBA" id="ARBA00022801"/>
    </source>
</evidence>
<evidence type="ECO:0000313" key="5">
    <source>
        <dbReference type="Proteomes" id="UP000000657"/>
    </source>
</evidence>
<name>Q0RQA1_FRAAA</name>
<dbReference type="Gene3D" id="3.90.190.10">
    <property type="entry name" value="Protein tyrosine phosphatase superfamily"/>
    <property type="match status" value="1"/>
</dbReference>
<dbReference type="GO" id="GO:0016791">
    <property type="term" value="F:phosphatase activity"/>
    <property type="evidence" value="ECO:0007669"/>
    <property type="project" value="UniProtKB-ARBA"/>
</dbReference>
<evidence type="ECO:0000313" key="4">
    <source>
        <dbReference type="EMBL" id="CAJ60275.1"/>
    </source>
</evidence>
<dbReference type="InterPro" id="IPR057023">
    <property type="entry name" value="PTP-SAK"/>
</dbReference>
<dbReference type="InterPro" id="IPR029021">
    <property type="entry name" value="Prot-tyrosine_phosphatase-like"/>
</dbReference>
<sequence length="278" mass="28655">MTATEPGSIPAIPAIPRIPSASVGADASPGTVGPATIRRPESPAPTSEGAGAPPASADVPPAHPTDGGPQSPAPASAARASSGPIRSGDPAARPAEDSAAPSAALERPATIELAGASDPLGASDPSTARDPSAASTLPGAIRLPDGGWIRPRGLRHPPPPGPHPERGLYLGGARLRRRHDGQLTWPHEWIDWPDFLLPRNPATAAARIRALHAHTQTSDRIELACGGGVGRTGTVLACLAVLAGLSPADAVTWTRAHHHPRAVETPWQRRWIERFPTL</sequence>
<reference evidence="4 5" key="1">
    <citation type="journal article" date="2007" name="Genome Res.">
        <title>Genome characteristics of facultatively symbiotic Frankia sp. strains reflect host range and host plant biogeography.</title>
        <authorList>
            <person name="Normand P."/>
            <person name="Lapierre P."/>
            <person name="Tisa L.S."/>
            <person name="Gogarten J.P."/>
            <person name="Alloisio N."/>
            <person name="Bagnarol E."/>
            <person name="Bassi C.A."/>
            <person name="Berry A.M."/>
            <person name="Bickhart D.M."/>
            <person name="Choisne N."/>
            <person name="Couloux A."/>
            <person name="Cournoyer B."/>
            <person name="Cruveiller S."/>
            <person name="Daubin V."/>
            <person name="Demange N."/>
            <person name="Francino M.P."/>
            <person name="Goltsman E."/>
            <person name="Huang Y."/>
            <person name="Kopp O.R."/>
            <person name="Labarre L."/>
            <person name="Lapidus A."/>
            <person name="Lavire C."/>
            <person name="Marechal J."/>
            <person name="Martinez M."/>
            <person name="Mastronunzio J.E."/>
            <person name="Mullin B.C."/>
            <person name="Niemann J."/>
            <person name="Pujic P."/>
            <person name="Rawnsley T."/>
            <person name="Rouy Z."/>
            <person name="Schenowitz C."/>
            <person name="Sellstedt A."/>
            <person name="Tavares F."/>
            <person name="Tomkins J.P."/>
            <person name="Vallenet D."/>
            <person name="Valverde C."/>
            <person name="Wall L.G."/>
            <person name="Wang Y."/>
            <person name="Medigue C."/>
            <person name="Benson D.R."/>
        </authorList>
    </citation>
    <scope>NUCLEOTIDE SEQUENCE [LARGE SCALE GENOMIC DNA]</scope>
    <source>
        <strain evidence="5">DSM 45986 / CECT 9034 / ACN14a</strain>
    </source>
</reference>
<proteinExistence type="predicted"/>
<dbReference type="Proteomes" id="UP000000657">
    <property type="component" value="Chromosome"/>
</dbReference>
<dbReference type="KEGG" id="fal:FRAAL1620"/>
<accession>Q0RQA1</accession>
<dbReference type="eggNOG" id="COG2453">
    <property type="taxonomic scope" value="Bacteria"/>
</dbReference>
<dbReference type="SUPFAM" id="SSF52799">
    <property type="entry name" value="(Phosphotyrosine protein) phosphatases II"/>
    <property type="match status" value="1"/>
</dbReference>
<dbReference type="STRING" id="326424.FRAAL1620"/>
<dbReference type="Pfam" id="PF22784">
    <property type="entry name" value="PTP-SAK"/>
    <property type="match status" value="1"/>
</dbReference>
<dbReference type="OrthoDB" id="2629679at2"/>